<dbReference type="InterPro" id="IPR046847">
    <property type="entry name" value="Xre-like_HTH"/>
</dbReference>
<evidence type="ECO:0000259" key="2">
    <source>
        <dbReference type="Pfam" id="PF20432"/>
    </source>
</evidence>
<gene>
    <name evidence="3" type="ORF">CLV58_11867</name>
</gene>
<dbReference type="GO" id="GO:0003677">
    <property type="term" value="F:DNA binding"/>
    <property type="evidence" value="ECO:0007669"/>
    <property type="project" value="InterPro"/>
</dbReference>
<dbReference type="Pfam" id="PF20432">
    <property type="entry name" value="Xre-like-HTH"/>
    <property type="match status" value="1"/>
</dbReference>
<protein>
    <submittedName>
        <fullName evidence="3">Putative toxin-antitoxin system antitoxin component (TIGR02293 family)</fullName>
    </submittedName>
</protein>
<reference evidence="3 4" key="1">
    <citation type="submission" date="2018-03" db="EMBL/GenBank/DDBJ databases">
        <title>Genomic Encyclopedia of Archaeal and Bacterial Type Strains, Phase II (KMG-II): from individual species to whole genera.</title>
        <authorList>
            <person name="Goeker M."/>
        </authorList>
    </citation>
    <scope>NUCLEOTIDE SEQUENCE [LARGE SCALE GENOMIC DNA]</scope>
    <source>
        <strain evidence="3 4">DSM 28354</strain>
    </source>
</reference>
<comment type="caution">
    <text evidence="3">The sequence shown here is derived from an EMBL/GenBank/DDBJ whole genome shotgun (WGS) entry which is preliminary data.</text>
</comment>
<dbReference type="Pfam" id="PF09722">
    <property type="entry name" value="Xre_MbcA_ParS_C"/>
    <property type="match status" value="1"/>
</dbReference>
<sequence>MTAPASLYSVAGNALTPLQLIDQSRQGLTGTEAGRVAGLLAVSDKEMARLLNQSVATFHRQAKMGKLDPVTSERLLILDQLAIYGASVFQDAGKFTRWLRRPLPLLENHSPLDLLDSSTGIQLVDDILGRIEYGVFS</sequence>
<proteinExistence type="predicted"/>
<evidence type="ECO:0000313" key="4">
    <source>
        <dbReference type="Proteomes" id="UP000238375"/>
    </source>
</evidence>
<dbReference type="AlphaFoldDB" id="A0A2T0SLC1"/>
<evidence type="ECO:0000313" key="3">
    <source>
        <dbReference type="EMBL" id="PRY34195.1"/>
    </source>
</evidence>
<accession>A0A2T0SLC1</accession>
<dbReference type="Proteomes" id="UP000238375">
    <property type="component" value="Unassembled WGS sequence"/>
</dbReference>
<dbReference type="OrthoDB" id="5770459at2"/>
<dbReference type="InterPro" id="IPR024467">
    <property type="entry name" value="Xre/MbcA/ParS-like_toxin-bd"/>
</dbReference>
<feature type="domain" description="Antitoxin Xre/MbcA/ParS-like toxin-binding" evidence="1">
    <location>
        <begin position="87"/>
        <end position="134"/>
    </location>
</feature>
<organism evidence="3 4">
    <name type="scientific">Spirosoma oryzae</name>
    <dbReference type="NCBI Taxonomy" id="1469603"/>
    <lineage>
        <taxon>Bacteria</taxon>
        <taxon>Pseudomonadati</taxon>
        <taxon>Bacteroidota</taxon>
        <taxon>Cytophagia</taxon>
        <taxon>Cytophagales</taxon>
        <taxon>Cytophagaceae</taxon>
        <taxon>Spirosoma</taxon>
    </lineage>
</organism>
<keyword evidence="4" id="KW-1185">Reference proteome</keyword>
<dbReference type="NCBIfam" id="TIGR02293">
    <property type="entry name" value="TAS_TIGR02293"/>
    <property type="match status" value="1"/>
</dbReference>
<dbReference type="InterPro" id="IPR011979">
    <property type="entry name" value="Antitox_Xre"/>
</dbReference>
<name>A0A2T0SLC1_9BACT</name>
<feature type="domain" description="Antitoxin Xre-like helix-turn-helix" evidence="2">
    <location>
        <begin position="20"/>
        <end position="76"/>
    </location>
</feature>
<dbReference type="RefSeq" id="WP_106139484.1">
    <property type="nucleotide sequence ID" value="NZ_PVTE01000018.1"/>
</dbReference>
<evidence type="ECO:0000259" key="1">
    <source>
        <dbReference type="Pfam" id="PF09722"/>
    </source>
</evidence>
<dbReference type="EMBL" id="PVTE01000018">
    <property type="protein sequence ID" value="PRY34195.1"/>
    <property type="molecule type" value="Genomic_DNA"/>
</dbReference>